<protein>
    <recommendedName>
        <fullName evidence="3">SGNH/GDSL hydrolase family protein</fullName>
    </recommendedName>
</protein>
<dbReference type="OrthoDB" id="821920at2"/>
<evidence type="ECO:0008006" key="3">
    <source>
        <dbReference type="Google" id="ProtNLM"/>
    </source>
</evidence>
<evidence type="ECO:0000313" key="2">
    <source>
        <dbReference type="Proteomes" id="UP000236641"/>
    </source>
</evidence>
<sequence length="299" mass="33980">MLKFLKKVGFIVIGFLLLSYLISHASLWSLRQSQFYKPTFLTNGVPQTQFDYIVLGASTGLTTLNTQTIDSVLHTTGLNLSVDDTSLPNQYLMLQHFIATGKRTDFCILAPNPKNYNTLEHTLSDNDYRFLMYAHRPYVHDYYSQFKGTRAAILQYSSWMPTLGVSYYNAEVFYPSLLSLLQPNKHNRFDDLGNYSYPDRAFVDAPISQFQDTDLTFKNSYLEKIKALCDLHGITMICYISPMKGLKADVGSADYTIINHSDLLKNSGYFHDGIHVNTIGRAQASVVFARDFKSYLGIN</sequence>
<organism evidence="1 2">
    <name type="scientific">Hanstruepera neustonica</name>
    <dbReference type="NCBI Taxonomy" id="1445657"/>
    <lineage>
        <taxon>Bacteria</taxon>
        <taxon>Pseudomonadati</taxon>
        <taxon>Bacteroidota</taxon>
        <taxon>Flavobacteriia</taxon>
        <taxon>Flavobacteriales</taxon>
        <taxon>Flavobacteriaceae</taxon>
        <taxon>Hanstruepera</taxon>
    </lineage>
</organism>
<dbReference type="Proteomes" id="UP000236641">
    <property type="component" value="Unassembled WGS sequence"/>
</dbReference>
<keyword evidence="2" id="KW-1185">Reference proteome</keyword>
<accession>A0A2K1DVM2</accession>
<proteinExistence type="predicted"/>
<name>A0A2K1DVM2_9FLAO</name>
<evidence type="ECO:0000313" key="1">
    <source>
        <dbReference type="EMBL" id="PNQ72098.1"/>
    </source>
</evidence>
<comment type="caution">
    <text evidence="1">The sequence shown here is derived from an EMBL/GenBank/DDBJ whole genome shotgun (WGS) entry which is preliminary data.</text>
</comment>
<dbReference type="RefSeq" id="WP_103053031.1">
    <property type="nucleotide sequence ID" value="NZ_POWF01000011.1"/>
</dbReference>
<dbReference type="EMBL" id="POWF01000011">
    <property type="protein sequence ID" value="PNQ72098.1"/>
    <property type="molecule type" value="Genomic_DNA"/>
</dbReference>
<gene>
    <name evidence="1" type="ORF">C1T31_13410</name>
</gene>
<reference evidence="1 2" key="1">
    <citation type="submission" date="2018-01" db="EMBL/GenBank/DDBJ databases">
        <title>The draft genome of Hanstruepera neustonica JCM19743.</title>
        <authorList>
            <person name="He R.-H."/>
            <person name="Du Z.-J."/>
        </authorList>
    </citation>
    <scope>NUCLEOTIDE SEQUENCE [LARGE SCALE GENOMIC DNA]</scope>
    <source>
        <strain evidence="1 2">JCM19743</strain>
    </source>
</reference>
<dbReference type="AlphaFoldDB" id="A0A2K1DVM2"/>